<dbReference type="SUPFAM" id="SSF54695">
    <property type="entry name" value="POZ domain"/>
    <property type="match status" value="1"/>
</dbReference>
<evidence type="ECO:0000256" key="2">
    <source>
        <dbReference type="PROSITE-ProRule" id="PRU00235"/>
    </source>
</evidence>
<feature type="compositionally biased region" description="Polar residues" evidence="3">
    <location>
        <begin position="1557"/>
        <end position="1569"/>
    </location>
</feature>
<sequence length="1593" mass="181186">MPSNKSSTNNLKDLPLKVRLQKLAKADLARRDVFGRTILHILVLTGRYDLLRDLLRNLEAKSIITLVDYENGWNILHYVFFHKRVTCFKVILEYLKSVSPNSSIVVANNTLIYELLKSKDRNRLTPLQLLQNDFKDLLWIPEYINEKNEYHFSYRFQGNGNELLEDEATPEEAENTAKEFIKLKRKFIRNIPNDWWNASRGGSEIYMLGSNKNNNLGVGDSTDRSIPSKISHEYFKSLKNVMEGSIHDTLVTPRYRKVKISKYHAVVLTQGGELFSCGIGSRGRLGHGFSDLRNYFRFSRIDYFIGEDYDDFKFIKDFVISDNHSMAITISGSLYVWGFNNCYQLGFHSSSASSAKTSSTKDTYESFEATPQEITSGDLRSKGLAIKGMAISNIHSMVYTKNSLYYWGLVVGQVGSTLNSADAFDYKINGTNYKGYHQKQPKEFPFNDDIKLVETCETCTVLVTEKDIIHVYLQYQHGKLPRLPSRGNEGFERFKPSKLTKAPKVKKVSMKSHEFVAILFESGDVLSFSLDSTNLGEFYKSCKTTRYNSVWKAYDTEMCATDIDVSYDGSVIICTRNGSVFIKYAQPGGKLRRKSMNESTLAIPATINKFKKIDNLNHIVRVSCDNSFSSFNFIKDDIDLIPLKLQKNDFNTDMEYLSELKDTDLYRKQDQLLDVDHDINSYICDFLYPLKNQNSSINELQNFSFVSPEDEEDGELESGISKDSKTITDSLHTRYSVRHASNKTRRIKTKDTFEHFDENHIRELKELLKSDESFIIARFDSSLISSDKSYDIYIRFESYPSVAIGIHKELFCKRSSFCKTIFNPVNPGEYFIDEGIEGLFNPDNSELLFKSNINLKSVLILTHFIYTNRVLDIWDDYPSRYSCPDEIKQVKKDFDILVSIFRLSDSFGKFSNDNVFRYKVGSLLDDESNGGDVLVTLKDGQIYCHSNILIARSAFFETILSNRWDTTEAEIEDEGDKCLNFNNLTIFQFEFILRHLYGFDNIHLFDYFLSVIEKLSDTDEFINHLLEIIEITDELLLFQLKNLCQLVLKDLINNDNVMILLVHADYLSAPKLFMNCCWFIYNNLDQVLFDSTFNSLEFDTLAKLEKQLKLFQDCKKSDFITGEKGEINEKYTNDWFSNKSNLIIEDFISDLSSFNENFMSDAKGFCSFEPLVDLKYDLKVISNDYSKRRAGRKSSSAGSRSNSNVTTNDLADFRRATNQVYGYQSSTSVVSQDSNDIAVEDNADDFEVVGKRNKTKPNSISPSSSGMPSRTGSNTDLNESIKSPPILRKPSLTAINNAIDATRTSGPRSTPAINRKPSNSSSNGLSPHSNWASKSNGQSILGEKTPILGSHRKPSVENTGSFIQPKPSKIKIGPAIKLSQRERKKLAMQESTNEEPSSRTEPEGSGNAWGVAASSTGNSSIINDLPPLGASNSKPDTANNGKTYQKSKPKNDIVPQLTASSIDSNAFTSPINKVYATPSLTEIMLHESLKIEEEQRKENERQSLQEVQQEQEFARWWEEEAAKVQKQMNAFTLNDTEKPKKSKKRNSSTDGVKPKVNNKQNSKQNGNRSKSGHKTNEQSTNRRNLKNSSNSTN</sequence>
<dbReference type="PANTHER" id="PTHR22872">
    <property type="entry name" value="BTK-BINDING PROTEIN-RELATED"/>
    <property type="match status" value="1"/>
</dbReference>
<feature type="region of interest" description="Disordered" evidence="3">
    <location>
        <begin position="1189"/>
        <end position="1211"/>
    </location>
</feature>
<feature type="compositionally biased region" description="Low complexity" evidence="3">
    <location>
        <begin position="1318"/>
        <end position="1330"/>
    </location>
</feature>
<feature type="domain" description="BTB" evidence="4">
    <location>
        <begin position="931"/>
        <end position="997"/>
    </location>
</feature>
<dbReference type="EMBL" id="KV454541">
    <property type="protein sequence ID" value="ODV66941.1"/>
    <property type="molecule type" value="Genomic_DNA"/>
</dbReference>
<feature type="compositionally biased region" description="Basic and acidic residues" evidence="3">
    <location>
        <begin position="1492"/>
        <end position="1503"/>
    </location>
</feature>
<evidence type="ECO:0000259" key="4">
    <source>
        <dbReference type="PROSITE" id="PS50097"/>
    </source>
</evidence>
<dbReference type="InterPro" id="IPR009091">
    <property type="entry name" value="RCC1/BLIP-II"/>
</dbReference>
<accession>A0A1E4RI86</accession>
<dbReference type="SUPFAM" id="SSF48403">
    <property type="entry name" value="Ankyrin repeat"/>
    <property type="match status" value="1"/>
</dbReference>
<feature type="region of interest" description="Disordered" evidence="3">
    <location>
        <begin position="1243"/>
        <end position="1452"/>
    </location>
</feature>
<dbReference type="InterPro" id="IPR051625">
    <property type="entry name" value="Signaling_Regulatory_Domain"/>
</dbReference>
<evidence type="ECO:0000313" key="6">
    <source>
        <dbReference type="Proteomes" id="UP000095085"/>
    </source>
</evidence>
<dbReference type="InterPro" id="IPR036770">
    <property type="entry name" value="Ankyrin_rpt-contain_sf"/>
</dbReference>
<feature type="repeat" description="RCC1" evidence="2">
    <location>
        <begin position="332"/>
        <end position="402"/>
    </location>
</feature>
<dbReference type="Gene3D" id="3.30.710.10">
    <property type="entry name" value="Potassium Channel Kv1.1, Chain A"/>
    <property type="match status" value="1"/>
</dbReference>
<feature type="compositionally biased region" description="Polar residues" evidence="3">
    <location>
        <begin position="1430"/>
        <end position="1446"/>
    </location>
</feature>
<dbReference type="GeneID" id="30996812"/>
<dbReference type="Proteomes" id="UP000095085">
    <property type="component" value="Unassembled WGS sequence"/>
</dbReference>
<dbReference type="Gene3D" id="1.25.40.20">
    <property type="entry name" value="Ankyrin repeat-containing domain"/>
    <property type="match status" value="1"/>
</dbReference>
<dbReference type="Gene3D" id="2.130.10.30">
    <property type="entry name" value="Regulator of chromosome condensation 1/beta-lactamase-inhibitor protein II"/>
    <property type="match status" value="1"/>
</dbReference>
<dbReference type="PANTHER" id="PTHR22872:SF2">
    <property type="entry name" value="INHIBITOR OF BRUTON TYROSINE KINASE"/>
    <property type="match status" value="1"/>
</dbReference>
<feature type="repeat" description="RCC1" evidence="2">
    <location>
        <begin position="203"/>
        <end position="254"/>
    </location>
</feature>
<reference evidence="6" key="1">
    <citation type="submission" date="2016-05" db="EMBL/GenBank/DDBJ databases">
        <title>Comparative genomics of biotechnologically important yeasts.</title>
        <authorList>
            <consortium name="DOE Joint Genome Institute"/>
            <person name="Riley R."/>
            <person name="Haridas S."/>
            <person name="Wolfe K.H."/>
            <person name="Lopes M.R."/>
            <person name="Hittinger C.T."/>
            <person name="Goker M."/>
            <person name="Salamov A."/>
            <person name="Wisecaver J."/>
            <person name="Long T.M."/>
            <person name="Aerts A.L."/>
            <person name="Barry K."/>
            <person name="Choi C."/>
            <person name="Clum A."/>
            <person name="Coughlan A.Y."/>
            <person name="Deshpande S."/>
            <person name="Douglass A.P."/>
            <person name="Hanson S.J."/>
            <person name="Klenk H.-P."/>
            <person name="Labutti K."/>
            <person name="Lapidus A."/>
            <person name="Lindquist E."/>
            <person name="Lipzen A."/>
            <person name="Meier-Kolthoff J.P."/>
            <person name="Ohm R.A."/>
            <person name="Otillar R.P."/>
            <person name="Pangilinan J."/>
            <person name="Peng Y."/>
            <person name="Rokas A."/>
            <person name="Rosa C.A."/>
            <person name="Scheuner C."/>
            <person name="Sibirny A.A."/>
            <person name="Slot J.C."/>
            <person name="Stielow J.B."/>
            <person name="Sun H."/>
            <person name="Kurtzman C.P."/>
            <person name="Blackwell M."/>
            <person name="Grigoriev I.V."/>
            <person name="Jeffries T.W."/>
        </authorList>
    </citation>
    <scope>NUCLEOTIDE SEQUENCE [LARGE SCALE GENOMIC DNA]</scope>
    <source>
        <strain evidence="6">NRRL Y-1933</strain>
    </source>
</reference>
<dbReference type="SMART" id="SM00248">
    <property type="entry name" value="ANK"/>
    <property type="match status" value="2"/>
</dbReference>
<dbReference type="InterPro" id="IPR000408">
    <property type="entry name" value="Reg_chr_condens"/>
</dbReference>
<dbReference type="SUPFAM" id="SSF50985">
    <property type="entry name" value="RCC1/BLIP-II"/>
    <property type="match status" value="1"/>
</dbReference>
<dbReference type="RefSeq" id="XP_020076008.1">
    <property type="nucleotide sequence ID" value="XM_020222263.1"/>
</dbReference>
<feature type="region of interest" description="Disordered" evidence="3">
    <location>
        <begin position="1528"/>
        <end position="1593"/>
    </location>
</feature>
<keyword evidence="6" id="KW-1185">Reference proteome</keyword>
<dbReference type="InterPro" id="IPR011333">
    <property type="entry name" value="SKP1/BTB/POZ_sf"/>
</dbReference>
<dbReference type="Pfam" id="PF13540">
    <property type="entry name" value="RCC1_2"/>
    <property type="match status" value="1"/>
</dbReference>
<keyword evidence="1" id="KW-0677">Repeat</keyword>
<dbReference type="CDD" id="cd14733">
    <property type="entry name" value="BACK"/>
    <property type="match status" value="1"/>
</dbReference>
<feature type="compositionally biased region" description="Low complexity" evidence="3">
    <location>
        <begin position="1256"/>
        <end position="1274"/>
    </location>
</feature>
<feature type="compositionally biased region" description="Polar residues" evidence="3">
    <location>
        <begin position="1577"/>
        <end position="1593"/>
    </location>
</feature>
<proteinExistence type="predicted"/>
<feature type="compositionally biased region" description="Polar residues" evidence="3">
    <location>
        <begin position="1302"/>
        <end position="1312"/>
    </location>
</feature>
<feature type="compositionally biased region" description="Polar residues" evidence="3">
    <location>
        <begin position="1413"/>
        <end position="1422"/>
    </location>
</feature>
<dbReference type="InterPro" id="IPR002110">
    <property type="entry name" value="Ankyrin_rpt"/>
</dbReference>
<dbReference type="InterPro" id="IPR000210">
    <property type="entry name" value="BTB/POZ_dom"/>
</dbReference>
<name>A0A1E4RI86_9ASCO</name>
<organism evidence="5 6">
    <name type="scientific">Hyphopichia burtonii NRRL Y-1933</name>
    <dbReference type="NCBI Taxonomy" id="984485"/>
    <lineage>
        <taxon>Eukaryota</taxon>
        <taxon>Fungi</taxon>
        <taxon>Dikarya</taxon>
        <taxon>Ascomycota</taxon>
        <taxon>Saccharomycotina</taxon>
        <taxon>Pichiomycetes</taxon>
        <taxon>Debaryomycetaceae</taxon>
        <taxon>Hyphopichia</taxon>
    </lineage>
</organism>
<dbReference type="OrthoDB" id="1893551at2759"/>
<dbReference type="PROSITE" id="PS50097">
    <property type="entry name" value="BTB"/>
    <property type="match status" value="1"/>
</dbReference>
<evidence type="ECO:0000256" key="1">
    <source>
        <dbReference type="ARBA" id="ARBA00022737"/>
    </source>
</evidence>
<protein>
    <recommendedName>
        <fullName evidence="4">BTB domain-containing protein</fullName>
    </recommendedName>
</protein>
<evidence type="ECO:0000256" key="3">
    <source>
        <dbReference type="SAM" id="MobiDB-lite"/>
    </source>
</evidence>
<dbReference type="PROSITE" id="PS50012">
    <property type="entry name" value="RCC1_3"/>
    <property type="match status" value="2"/>
</dbReference>
<evidence type="ECO:0000313" key="5">
    <source>
        <dbReference type="EMBL" id="ODV66941.1"/>
    </source>
</evidence>
<feature type="region of interest" description="Disordered" evidence="3">
    <location>
        <begin position="1492"/>
        <end position="1512"/>
    </location>
</feature>
<feature type="compositionally biased region" description="Low complexity" evidence="3">
    <location>
        <begin position="1193"/>
        <end position="1204"/>
    </location>
</feature>
<dbReference type="STRING" id="984485.A0A1E4RI86"/>
<gene>
    <name evidence="5" type="ORF">HYPBUDRAFT_157062</name>
</gene>